<name>A0A316UMG2_9BASI</name>
<dbReference type="AlphaFoldDB" id="A0A316UMG2"/>
<dbReference type="NCBIfam" id="TIGR01315">
    <property type="entry name" value="5C_CHO_kinase"/>
    <property type="match status" value="1"/>
</dbReference>
<dbReference type="PANTHER" id="PTHR43435">
    <property type="entry name" value="RIBULOKINASE"/>
    <property type="match status" value="1"/>
</dbReference>
<protein>
    <submittedName>
        <fullName evidence="6">Pentulose kinase</fullName>
    </submittedName>
</protein>
<dbReference type="InterPro" id="IPR018485">
    <property type="entry name" value="FGGY_C"/>
</dbReference>
<dbReference type="GO" id="GO:0019150">
    <property type="term" value="F:D-ribulokinase activity"/>
    <property type="evidence" value="ECO:0007669"/>
    <property type="project" value="TreeGrafter"/>
</dbReference>
<evidence type="ECO:0000259" key="5">
    <source>
        <dbReference type="Pfam" id="PF02782"/>
    </source>
</evidence>
<dbReference type="CDD" id="cd07782">
    <property type="entry name" value="ASKHA_NBD_FGGY_D-RBK"/>
    <property type="match status" value="1"/>
</dbReference>
<dbReference type="GeneID" id="37029221"/>
<dbReference type="Proteomes" id="UP000245884">
    <property type="component" value="Unassembled WGS sequence"/>
</dbReference>
<dbReference type="InterPro" id="IPR006003">
    <property type="entry name" value="FGGY_RbtK-like"/>
</dbReference>
<dbReference type="PANTHER" id="PTHR43435:SF4">
    <property type="entry name" value="FGGY CARBOHYDRATE KINASE DOMAIN-CONTAINING PROTEIN"/>
    <property type="match status" value="1"/>
</dbReference>
<dbReference type="GO" id="GO:0019321">
    <property type="term" value="P:pentose metabolic process"/>
    <property type="evidence" value="ECO:0007669"/>
    <property type="project" value="TreeGrafter"/>
</dbReference>
<reference evidence="6 7" key="1">
    <citation type="journal article" date="2018" name="Mol. Biol. Evol.">
        <title>Broad Genomic Sampling Reveals a Smut Pathogenic Ancestry of the Fungal Clade Ustilaginomycotina.</title>
        <authorList>
            <person name="Kijpornyongpan T."/>
            <person name="Mondo S.J."/>
            <person name="Barry K."/>
            <person name="Sandor L."/>
            <person name="Lee J."/>
            <person name="Lipzen A."/>
            <person name="Pangilinan J."/>
            <person name="LaButti K."/>
            <person name="Hainaut M."/>
            <person name="Henrissat B."/>
            <person name="Grigoriev I.V."/>
            <person name="Spatafora J.W."/>
            <person name="Aime M.C."/>
        </authorList>
    </citation>
    <scope>NUCLEOTIDE SEQUENCE [LARGE SCALE GENOMIC DNA]</scope>
    <source>
        <strain evidence="6 7">MCA 5214</strain>
    </source>
</reference>
<sequence>MSSSSQPCYFGIDVGTGSARAILVTADGEVLATHSQNTKTWRSPDDSRIFQQSTGDIWAAIAACVNKCLVVSKVDPARVKGLGFDATCSLAVVDDEGKPVDVSPPQHGQQWGSSSLRTSQDSFVPNIVLWADHRAEEEARTINSTGHKVLDYVGGSMSLEMEIPKTLWLKKNMPDLLFSRCQFFDLPDWLTYKATASTARSTCSLVCKTSYIPPGVAGSTIGWSPDFHQAIGLGCLTDNDFHQIGGVPGKNGLVQVAGQPVGQGLTKEAAADLGLLPGTAVGSALIDAYAGWVGTVAAPATNEPGSANVSLASSKHRLAAIAGTSTCYCVQAQGGNDDGVFVEGVWGPYKDVVFPGFWQNEGGQSSTGQLIDFIIETHPATPQLKAQAEREGTSLFALLDGILASLAKRHNASTLVHLTRDLHIYPDLHGNRSPLADPSMKGIISGLTLSSGPEDLALKYLATLEAIALQTRQIIEKMNSKGHEIDSIYMSGSQAKNETLMHLLADGCNVKVLIPEGGGATAVVKGSAILGRFAHEVSDKRAALATQGDVTAAGWEDRERLWDLMVTMTKAGHFVYPSGNESEKKLLDAKYRIFLEMIDAQRRWKKMMDEAMA</sequence>
<evidence type="ECO:0000256" key="3">
    <source>
        <dbReference type="ARBA" id="ARBA00022777"/>
    </source>
</evidence>
<dbReference type="EMBL" id="KZ819671">
    <property type="protein sequence ID" value="PWN26439.1"/>
    <property type="molecule type" value="Genomic_DNA"/>
</dbReference>
<dbReference type="InterPro" id="IPR018484">
    <property type="entry name" value="FGGY_N"/>
</dbReference>
<dbReference type="RefSeq" id="XP_025361051.1">
    <property type="nucleotide sequence ID" value="XM_025507398.1"/>
</dbReference>
<evidence type="ECO:0000259" key="4">
    <source>
        <dbReference type="Pfam" id="PF00370"/>
    </source>
</evidence>
<dbReference type="OrthoDB" id="203824at2759"/>
<evidence type="ECO:0000256" key="1">
    <source>
        <dbReference type="ARBA" id="ARBA00009156"/>
    </source>
</evidence>
<dbReference type="Gene3D" id="1.20.58.2240">
    <property type="match status" value="1"/>
</dbReference>
<dbReference type="Pfam" id="PF02782">
    <property type="entry name" value="FGGY_C"/>
    <property type="match status" value="1"/>
</dbReference>
<proteinExistence type="inferred from homology"/>
<dbReference type="Gene3D" id="3.30.420.40">
    <property type="match status" value="1"/>
</dbReference>
<gene>
    <name evidence="6" type="ORF">BDZ90DRAFT_241568</name>
</gene>
<evidence type="ECO:0000256" key="2">
    <source>
        <dbReference type="ARBA" id="ARBA00022679"/>
    </source>
</evidence>
<comment type="similarity">
    <text evidence="1">Belongs to the FGGY kinase family.</text>
</comment>
<dbReference type="Pfam" id="PF00370">
    <property type="entry name" value="FGGY_N"/>
    <property type="match status" value="1"/>
</dbReference>
<feature type="domain" description="Carbohydrate kinase FGGY C-terminal" evidence="5">
    <location>
        <begin position="318"/>
        <end position="534"/>
    </location>
</feature>
<dbReference type="SUPFAM" id="SSF53067">
    <property type="entry name" value="Actin-like ATPase domain"/>
    <property type="match status" value="2"/>
</dbReference>
<organism evidence="6 7">
    <name type="scientific">Jaminaea rosea</name>
    <dbReference type="NCBI Taxonomy" id="1569628"/>
    <lineage>
        <taxon>Eukaryota</taxon>
        <taxon>Fungi</taxon>
        <taxon>Dikarya</taxon>
        <taxon>Basidiomycota</taxon>
        <taxon>Ustilaginomycotina</taxon>
        <taxon>Exobasidiomycetes</taxon>
        <taxon>Microstromatales</taxon>
        <taxon>Microstromatales incertae sedis</taxon>
        <taxon>Jaminaea</taxon>
    </lineage>
</organism>
<dbReference type="GO" id="GO:0005737">
    <property type="term" value="C:cytoplasm"/>
    <property type="evidence" value="ECO:0007669"/>
    <property type="project" value="TreeGrafter"/>
</dbReference>
<dbReference type="STRING" id="1569628.A0A316UMG2"/>
<dbReference type="InterPro" id="IPR043129">
    <property type="entry name" value="ATPase_NBD"/>
</dbReference>
<keyword evidence="7" id="KW-1185">Reference proteome</keyword>
<accession>A0A316UMG2</accession>
<evidence type="ECO:0000313" key="6">
    <source>
        <dbReference type="EMBL" id="PWN26439.1"/>
    </source>
</evidence>
<keyword evidence="3 6" id="KW-0418">Kinase</keyword>
<feature type="domain" description="Carbohydrate kinase FGGY N-terminal" evidence="4">
    <location>
        <begin position="9"/>
        <end position="100"/>
    </location>
</feature>
<keyword evidence="2" id="KW-0808">Transferase</keyword>
<evidence type="ECO:0000313" key="7">
    <source>
        <dbReference type="Proteomes" id="UP000245884"/>
    </source>
</evidence>